<keyword evidence="2" id="KW-0805">Transcription regulation</keyword>
<evidence type="ECO:0000256" key="2">
    <source>
        <dbReference type="ARBA" id="ARBA00023015"/>
    </source>
</evidence>
<feature type="transmembrane region" description="Helical" evidence="7">
    <location>
        <begin position="499"/>
        <end position="517"/>
    </location>
</feature>
<evidence type="ECO:0000256" key="7">
    <source>
        <dbReference type="SAM" id="Phobius"/>
    </source>
</evidence>
<dbReference type="InterPro" id="IPR051127">
    <property type="entry name" value="Fungal_SecMet_Regulators"/>
</dbReference>
<dbReference type="SMART" id="SM00906">
    <property type="entry name" value="Fungal_trans"/>
    <property type="match status" value="1"/>
</dbReference>
<evidence type="ECO:0000256" key="4">
    <source>
        <dbReference type="ARBA" id="ARBA00023163"/>
    </source>
</evidence>
<keyword evidence="5" id="KW-0539">Nucleus</keyword>
<feature type="transmembrane region" description="Helical" evidence="7">
    <location>
        <begin position="418"/>
        <end position="437"/>
    </location>
</feature>
<reference evidence="9 10" key="1">
    <citation type="submission" date="2024-07" db="EMBL/GenBank/DDBJ databases">
        <title>Section-level genome sequencing and comparative genomics of Aspergillus sections Usti and Cavernicolus.</title>
        <authorList>
            <consortium name="Lawrence Berkeley National Laboratory"/>
            <person name="Nybo J.L."/>
            <person name="Vesth T.C."/>
            <person name="Theobald S."/>
            <person name="Frisvad J.C."/>
            <person name="Larsen T.O."/>
            <person name="Kjaerboelling I."/>
            <person name="Rothschild-Mancinelli K."/>
            <person name="Lyhne E.K."/>
            <person name="Kogle M.E."/>
            <person name="Barry K."/>
            <person name="Clum A."/>
            <person name="Na H."/>
            <person name="Ledsgaard L."/>
            <person name="Lin J."/>
            <person name="Lipzen A."/>
            <person name="Kuo A."/>
            <person name="Riley R."/>
            <person name="Mondo S."/>
            <person name="LaButti K."/>
            <person name="Haridas S."/>
            <person name="Pangalinan J."/>
            <person name="Salamov A.A."/>
            <person name="Simmons B.A."/>
            <person name="Magnuson J.K."/>
            <person name="Chen J."/>
            <person name="Drula E."/>
            <person name="Henrissat B."/>
            <person name="Wiebenga A."/>
            <person name="Lubbers R.J."/>
            <person name="Gomes A.C."/>
            <person name="Makela M.R."/>
            <person name="Stajich J."/>
            <person name="Grigoriev I.V."/>
            <person name="Mortensen U.H."/>
            <person name="De vries R.P."/>
            <person name="Baker S.E."/>
            <person name="Andersen M.R."/>
        </authorList>
    </citation>
    <scope>NUCLEOTIDE SEQUENCE [LARGE SCALE GENOMIC DNA]</scope>
    <source>
        <strain evidence="9 10">CBS 600.67</strain>
    </source>
</reference>
<accession>A0ABR4IBF9</accession>
<dbReference type="PANTHER" id="PTHR47424">
    <property type="entry name" value="REGULATORY PROTEIN GAL4"/>
    <property type="match status" value="1"/>
</dbReference>
<protein>
    <recommendedName>
        <fullName evidence="8">Zn(2)-C6 fungal-type domain-containing protein</fullName>
    </recommendedName>
</protein>
<evidence type="ECO:0000256" key="3">
    <source>
        <dbReference type="ARBA" id="ARBA00023125"/>
    </source>
</evidence>
<dbReference type="InterPro" id="IPR036864">
    <property type="entry name" value="Zn2-C6_fun-type_DNA-bd_sf"/>
</dbReference>
<feature type="compositionally biased region" description="Polar residues" evidence="6">
    <location>
        <begin position="68"/>
        <end position="80"/>
    </location>
</feature>
<dbReference type="PROSITE" id="PS00463">
    <property type="entry name" value="ZN2_CY6_FUNGAL_1"/>
    <property type="match status" value="1"/>
</dbReference>
<evidence type="ECO:0000259" key="8">
    <source>
        <dbReference type="PROSITE" id="PS50048"/>
    </source>
</evidence>
<dbReference type="InterPro" id="IPR007219">
    <property type="entry name" value="XnlR_reg_dom"/>
</dbReference>
<keyword evidence="7" id="KW-1133">Transmembrane helix</keyword>
<keyword evidence="3" id="KW-0238">DNA-binding</keyword>
<keyword evidence="10" id="KW-1185">Reference proteome</keyword>
<dbReference type="EMBL" id="JBFXLS010000039">
    <property type="protein sequence ID" value="KAL2825053.1"/>
    <property type="molecule type" value="Genomic_DNA"/>
</dbReference>
<proteinExistence type="predicted"/>
<evidence type="ECO:0000313" key="10">
    <source>
        <dbReference type="Proteomes" id="UP001610335"/>
    </source>
</evidence>
<evidence type="ECO:0000313" key="9">
    <source>
        <dbReference type="EMBL" id="KAL2825053.1"/>
    </source>
</evidence>
<evidence type="ECO:0000256" key="6">
    <source>
        <dbReference type="SAM" id="MobiDB-lite"/>
    </source>
</evidence>
<keyword evidence="7" id="KW-0812">Transmembrane</keyword>
<name>A0ABR4IBF9_9EURO</name>
<evidence type="ECO:0000256" key="1">
    <source>
        <dbReference type="ARBA" id="ARBA00022723"/>
    </source>
</evidence>
<feature type="region of interest" description="Disordered" evidence="6">
    <location>
        <begin position="61"/>
        <end position="82"/>
    </location>
</feature>
<feature type="transmembrane region" description="Helical" evidence="7">
    <location>
        <begin position="263"/>
        <end position="284"/>
    </location>
</feature>
<feature type="transmembrane region" description="Helical" evidence="7">
    <location>
        <begin position="237"/>
        <end position="257"/>
    </location>
</feature>
<dbReference type="InterPro" id="IPR001138">
    <property type="entry name" value="Zn2Cys6_DnaBD"/>
</dbReference>
<keyword evidence="1" id="KW-0479">Metal-binding</keyword>
<dbReference type="PANTHER" id="PTHR47424:SF9">
    <property type="entry name" value="TAH-2"/>
    <property type="match status" value="1"/>
</dbReference>
<dbReference type="Gene3D" id="4.10.240.10">
    <property type="entry name" value="Zn(2)-C6 fungal-type DNA-binding domain"/>
    <property type="match status" value="1"/>
</dbReference>
<organism evidence="9 10">
    <name type="scientific">Aspergillus cavernicola</name>
    <dbReference type="NCBI Taxonomy" id="176166"/>
    <lineage>
        <taxon>Eukaryota</taxon>
        <taxon>Fungi</taxon>
        <taxon>Dikarya</taxon>
        <taxon>Ascomycota</taxon>
        <taxon>Pezizomycotina</taxon>
        <taxon>Eurotiomycetes</taxon>
        <taxon>Eurotiomycetidae</taxon>
        <taxon>Eurotiales</taxon>
        <taxon>Aspergillaceae</taxon>
        <taxon>Aspergillus</taxon>
        <taxon>Aspergillus subgen. Nidulantes</taxon>
    </lineage>
</organism>
<gene>
    <name evidence="9" type="ORF">BDW59DRAFT_180004</name>
</gene>
<dbReference type="SMART" id="SM00066">
    <property type="entry name" value="GAL4"/>
    <property type="match status" value="1"/>
</dbReference>
<dbReference type="Pfam" id="PF04082">
    <property type="entry name" value="Fungal_trans"/>
    <property type="match status" value="1"/>
</dbReference>
<dbReference type="PROSITE" id="PS50048">
    <property type="entry name" value="ZN2_CY6_FUNGAL_2"/>
    <property type="match status" value="1"/>
</dbReference>
<dbReference type="SUPFAM" id="SSF57701">
    <property type="entry name" value="Zn2/Cys6 DNA-binding domain"/>
    <property type="match status" value="1"/>
</dbReference>
<feature type="domain" description="Zn(2)-C6 fungal-type" evidence="8">
    <location>
        <begin position="17"/>
        <end position="48"/>
    </location>
</feature>
<keyword evidence="4" id="KW-0804">Transcription</keyword>
<comment type="caution">
    <text evidence="9">The sequence shown here is derived from an EMBL/GenBank/DDBJ whole genome shotgun (WGS) entry which is preliminary data.</text>
</comment>
<keyword evidence="7" id="KW-0472">Membrane</keyword>
<dbReference type="CDD" id="cd00067">
    <property type="entry name" value="GAL4"/>
    <property type="match status" value="1"/>
</dbReference>
<sequence length="688" mass="76633">MPRPKVRPENRQRSARACVACKSSKIRCDALQPCASCIRRDQADSCSYSGVDRRRRHSTVNIPENGHTRTTPRSENSRTPVSDDIVPNLLREKVYVGETSSQSFLHFLRQTVKAYIGSVPFTDGERQYVTLDVDLPIVGSDVSLNAPPEKLHSLLESYFEATSGILDLFTTEEIGILVQERTISRESTVHSLVKEDEAAALDLALAIGAQARGLSDDLPLCKAYFSHARKVALQSMFTSQSLSTIRLFLLLVFYMLGACNRNGAAMFLGVAVKAAFMLGLHGSLHDNDLYMDEKRTRLRLWNSIQNIDVLSSFILGRPKDSPLMDHGLTETKSPDNDMQSAFGAMVKVCRLIVDIIDSQRKNTGLLHVPSAETQLQRLRHWSRALPHNLRQFSTTTLHRKPLDSYDRQSLTGAMHISCVYYFAVILVTRPFLVAYLTSRLRGKAPHNLISDPDQASDINIKNNKVSRIGWVCVGASLHMVDMCVQAKTVNFTFGNLCLLKAWIFGAALVLGFSMFAGEPRQDIDDGFNNACTIIAEIAFTSPQAQLYHGILTSFASAIEAYRQRKEDEQQMTVQRYMDRVLVIHPALHSHDNGLGDRGGVHHHHDHDHEWLEEGIPATGTGTGTVDHADHGGDNTDTDSDAQLGTLLQIGNGFEEQDVVGVWHGVDMQLLDYPVIGIEPFDQFFYTVE</sequence>
<dbReference type="Proteomes" id="UP001610335">
    <property type="component" value="Unassembled WGS sequence"/>
</dbReference>
<evidence type="ECO:0000256" key="5">
    <source>
        <dbReference type="ARBA" id="ARBA00023242"/>
    </source>
</evidence>
<dbReference type="Pfam" id="PF00172">
    <property type="entry name" value="Zn_clus"/>
    <property type="match status" value="1"/>
</dbReference>
<dbReference type="CDD" id="cd12148">
    <property type="entry name" value="fungal_TF_MHR"/>
    <property type="match status" value="1"/>
</dbReference>